<dbReference type="Gene3D" id="1.10.10.60">
    <property type="entry name" value="Homeodomain-like"/>
    <property type="match status" value="1"/>
</dbReference>
<dbReference type="Gene3D" id="3.40.50.300">
    <property type="entry name" value="P-loop containing nucleotide triphosphate hydrolases"/>
    <property type="match status" value="1"/>
</dbReference>
<evidence type="ECO:0000259" key="7">
    <source>
        <dbReference type="PROSITE" id="PS50112"/>
    </source>
</evidence>
<organism evidence="9 10">
    <name type="scientific">Neobacillus pocheonensis</name>
    <dbReference type="NCBI Taxonomy" id="363869"/>
    <lineage>
        <taxon>Bacteria</taxon>
        <taxon>Bacillati</taxon>
        <taxon>Bacillota</taxon>
        <taxon>Bacilli</taxon>
        <taxon>Bacillales</taxon>
        <taxon>Bacillaceae</taxon>
        <taxon>Neobacillus</taxon>
    </lineage>
</organism>
<evidence type="ECO:0000259" key="8">
    <source>
        <dbReference type="PROSITE" id="PS50113"/>
    </source>
</evidence>
<name>A0ABT0WAM6_9BACI</name>
<evidence type="ECO:0000313" key="10">
    <source>
        <dbReference type="Proteomes" id="UP001523262"/>
    </source>
</evidence>
<dbReference type="InterPro" id="IPR002078">
    <property type="entry name" value="Sigma_54_int"/>
</dbReference>
<feature type="domain" description="Sigma-54 factor interaction" evidence="6">
    <location>
        <begin position="251"/>
        <end position="480"/>
    </location>
</feature>
<dbReference type="SMART" id="SM00382">
    <property type="entry name" value="AAA"/>
    <property type="match status" value="1"/>
</dbReference>
<dbReference type="PROSITE" id="PS00676">
    <property type="entry name" value="SIGMA54_INTERACT_2"/>
    <property type="match status" value="1"/>
</dbReference>
<dbReference type="PROSITE" id="PS50045">
    <property type="entry name" value="SIGMA54_INTERACT_4"/>
    <property type="match status" value="1"/>
</dbReference>
<dbReference type="PROSITE" id="PS50112">
    <property type="entry name" value="PAS"/>
    <property type="match status" value="1"/>
</dbReference>
<evidence type="ECO:0000256" key="1">
    <source>
        <dbReference type="ARBA" id="ARBA00022741"/>
    </source>
</evidence>
<dbReference type="PROSITE" id="PS00675">
    <property type="entry name" value="SIGMA54_INTERACT_1"/>
    <property type="match status" value="1"/>
</dbReference>
<dbReference type="InterPro" id="IPR058031">
    <property type="entry name" value="AAA_lid_NorR"/>
</dbReference>
<dbReference type="Pfam" id="PF00158">
    <property type="entry name" value="Sigma54_activat"/>
    <property type="match status" value="1"/>
</dbReference>
<feature type="domain" description="PAS" evidence="7">
    <location>
        <begin position="110"/>
        <end position="155"/>
    </location>
</feature>
<gene>
    <name evidence="9" type="ORF">NDK43_14090</name>
</gene>
<dbReference type="InterPro" id="IPR000700">
    <property type="entry name" value="PAS-assoc_C"/>
</dbReference>
<dbReference type="CDD" id="cd00009">
    <property type="entry name" value="AAA"/>
    <property type="match status" value="1"/>
</dbReference>
<accession>A0ABT0WAM6</accession>
<dbReference type="NCBIfam" id="TIGR00229">
    <property type="entry name" value="sensory_box"/>
    <property type="match status" value="1"/>
</dbReference>
<dbReference type="SUPFAM" id="SSF52540">
    <property type="entry name" value="P-loop containing nucleoside triphosphate hydrolases"/>
    <property type="match status" value="1"/>
</dbReference>
<dbReference type="PROSITE" id="PS50113">
    <property type="entry name" value="PAC"/>
    <property type="match status" value="1"/>
</dbReference>
<evidence type="ECO:0000313" key="9">
    <source>
        <dbReference type="EMBL" id="MCM2533323.1"/>
    </source>
</evidence>
<dbReference type="InterPro" id="IPR025943">
    <property type="entry name" value="Sigma_54_int_dom_ATP-bd_2"/>
</dbReference>
<proteinExistence type="predicted"/>
<evidence type="ECO:0000256" key="3">
    <source>
        <dbReference type="ARBA" id="ARBA00022840"/>
    </source>
</evidence>
<dbReference type="Pfam" id="PF13426">
    <property type="entry name" value="PAS_9"/>
    <property type="match status" value="1"/>
</dbReference>
<evidence type="ECO:0000259" key="6">
    <source>
        <dbReference type="PROSITE" id="PS50045"/>
    </source>
</evidence>
<feature type="domain" description="PAC" evidence="8">
    <location>
        <begin position="179"/>
        <end position="229"/>
    </location>
</feature>
<feature type="coiled-coil region" evidence="5">
    <location>
        <begin position="213"/>
        <end position="247"/>
    </location>
</feature>
<evidence type="ECO:0000256" key="2">
    <source>
        <dbReference type="ARBA" id="ARBA00022797"/>
    </source>
</evidence>
<dbReference type="InterPro" id="IPR035965">
    <property type="entry name" value="PAS-like_dom_sf"/>
</dbReference>
<dbReference type="InterPro" id="IPR003593">
    <property type="entry name" value="AAA+_ATPase"/>
</dbReference>
<dbReference type="InterPro" id="IPR025662">
    <property type="entry name" value="Sigma_54_int_dom_ATP-bd_1"/>
</dbReference>
<dbReference type="Proteomes" id="UP001523262">
    <property type="component" value="Unassembled WGS sequence"/>
</dbReference>
<dbReference type="Gene3D" id="3.30.450.20">
    <property type="entry name" value="PAS domain"/>
    <property type="match status" value="1"/>
</dbReference>
<dbReference type="InterPro" id="IPR009057">
    <property type="entry name" value="Homeodomain-like_sf"/>
</dbReference>
<dbReference type="InterPro" id="IPR000014">
    <property type="entry name" value="PAS"/>
</dbReference>
<dbReference type="InterPro" id="IPR027417">
    <property type="entry name" value="P-loop_NTPase"/>
</dbReference>
<dbReference type="SUPFAM" id="SSF46689">
    <property type="entry name" value="Homeodomain-like"/>
    <property type="match status" value="1"/>
</dbReference>
<dbReference type="Pfam" id="PF25601">
    <property type="entry name" value="AAA_lid_14"/>
    <property type="match status" value="1"/>
</dbReference>
<keyword evidence="2" id="KW-0058">Aromatic hydrocarbons catabolism</keyword>
<dbReference type="Pfam" id="PF18024">
    <property type="entry name" value="HTH_50"/>
    <property type="match status" value="1"/>
</dbReference>
<sequence length="567" mass="64035">MFTLHEIGMNLPFGLLLVDFRGEIQYANPLCETILKLKRPYKKFIQDIFPGSTIIKVIKDGNFEVADYIPNSDICLMSSSLVPGKLGGILFLDKNAYQIFVDNSPRVIDLKQEMEAIMNLSGELVTITNADGIVLRVNNTCEQILGEMESDLVGRAVTALEKNGVINVSSTKHVIQHGRKVTMNQTTKSGRRLMVEGHPIFNSDGTLSKVINISKDVTEIANLQKKLEETKNVLDYYQQELSFLQKTDQEFVVKSKSMEEVYELACRVADVDATIFLNGETGVGKEVLARKIHNLSNRKGAPFIKVNCGAIPESIMESELFGYAKGTFTGGNKDGKKGLALAAHKGTLFLDEIGELPFNLQAKLLQLLQEKQFTPLGETNPVQVDVRFIAATNRNLEDMVKQGTFREDLYYRLFVIPITIPPLFERKEDIPFLINYFLDVFSQKYKLYKTIDKEVVQFFIDYKWKGNVRELQNTIERLVLTAPTQHIELKDLPDKLLKSETKTSEIIRGNLNLKQEVELFEKQIIIQALESSSTMKEASKKLGVDASTITRKVQKYGINVAVLQFRL</sequence>
<keyword evidence="1" id="KW-0547">Nucleotide-binding</keyword>
<dbReference type="InterPro" id="IPR030828">
    <property type="entry name" value="HTH_TyrR"/>
</dbReference>
<evidence type="ECO:0000256" key="5">
    <source>
        <dbReference type="SAM" id="Coils"/>
    </source>
</evidence>
<dbReference type="EMBL" id="JAMQCR010000001">
    <property type="protein sequence ID" value="MCM2533323.1"/>
    <property type="molecule type" value="Genomic_DNA"/>
</dbReference>
<dbReference type="PANTHER" id="PTHR32071">
    <property type="entry name" value="TRANSCRIPTIONAL REGULATORY PROTEIN"/>
    <property type="match status" value="1"/>
</dbReference>
<dbReference type="Gene3D" id="1.10.8.60">
    <property type="match status" value="1"/>
</dbReference>
<dbReference type="SUPFAM" id="SSF55785">
    <property type="entry name" value="PYP-like sensor domain (PAS domain)"/>
    <property type="match status" value="1"/>
</dbReference>
<dbReference type="PANTHER" id="PTHR32071:SF57">
    <property type="entry name" value="C4-DICARBOXYLATE TRANSPORT TRANSCRIPTIONAL REGULATORY PROTEIN DCTD"/>
    <property type="match status" value="1"/>
</dbReference>
<evidence type="ECO:0000256" key="4">
    <source>
        <dbReference type="ARBA" id="ARBA00029500"/>
    </source>
</evidence>
<reference evidence="9 10" key="1">
    <citation type="submission" date="2022-06" db="EMBL/GenBank/DDBJ databases">
        <authorList>
            <person name="Jeon C.O."/>
        </authorList>
    </citation>
    <scope>NUCLEOTIDE SEQUENCE [LARGE SCALE GENOMIC DNA]</scope>
    <source>
        <strain evidence="9 10">KCTC 13943</strain>
    </source>
</reference>
<protein>
    <recommendedName>
        <fullName evidence="4">HTH-type transcriptional regulatory protein TyrR</fullName>
    </recommendedName>
</protein>
<keyword evidence="5" id="KW-0175">Coiled coil</keyword>
<keyword evidence="3" id="KW-0067">ATP-binding</keyword>
<comment type="caution">
    <text evidence="9">The sequence shown here is derived from an EMBL/GenBank/DDBJ whole genome shotgun (WGS) entry which is preliminary data.</text>
</comment>
<keyword evidence="10" id="KW-1185">Reference proteome</keyword>